<dbReference type="PANTHER" id="PTHR33175:SF3">
    <property type="entry name" value="DNA-BINDING PROTEIN HU-BETA"/>
    <property type="match status" value="1"/>
</dbReference>
<evidence type="ECO:0000256" key="1">
    <source>
        <dbReference type="ARBA" id="ARBA00003819"/>
    </source>
</evidence>
<evidence type="ECO:0000313" key="6">
    <source>
        <dbReference type="EMBL" id="MDR8523820.1"/>
    </source>
</evidence>
<proteinExistence type="inferred from homology"/>
<evidence type="ECO:0000256" key="4">
    <source>
        <dbReference type="ARBA" id="ARBA00023125"/>
    </source>
</evidence>
<dbReference type="SMART" id="SM00411">
    <property type="entry name" value="BHL"/>
    <property type="match status" value="1"/>
</dbReference>
<evidence type="ECO:0000313" key="9">
    <source>
        <dbReference type="Proteomes" id="UP001271263"/>
    </source>
</evidence>
<gene>
    <name evidence="6" type="ORF">OS133_09065</name>
    <name evidence="7" type="ORF">OS134_06645</name>
</gene>
<comment type="similarity">
    <text evidence="2 5">Belongs to the bacterial histone-like protein family.</text>
</comment>
<evidence type="ECO:0000256" key="3">
    <source>
        <dbReference type="ARBA" id="ARBA00023067"/>
    </source>
</evidence>
<comment type="function">
    <text evidence="1">Histone-like DNA-binding protein which is capable of wrapping DNA to stabilize it, and thus to prevent its denaturation under extreme environmental conditions.</text>
</comment>
<dbReference type="Proteomes" id="UP001259340">
    <property type="component" value="Unassembled WGS sequence"/>
</dbReference>
<keyword evidence="9" id="KW-1185">Reference proteome</keyword>
<dbReference type="Proteomes" id="UP001271263">
    <property type="component" value="Unassembled WGS sequence"/>
</dbReference>
<accession>A0AAW8NN94</accession>
<dbReference type="GO" id="GO:0030527">
    <property type="term" value="F:structural constituent of chromatin"/>
    <property type="evidence" value="ECO:0007669"/>
    <property type="project" value="InterPro"/>
</dbReference>
<name>A0AAW8NN94_9GAMM</name>
<keyword evidence="3" id="KW-0226">DNA condensation</keyword>
<dbReference type="Pfam" id="PF00216">
    <property type="entry name" value="Bac_DNA_binding"/>
    <property type="match status" value="1"/>
</dbReference>
<dbReference type="GO" id="GO:0030261">
    <property type="term" value="P:chromosome condensation"/>
    <property type="evidence" value="ECO:0007669"/>
    <property type="project" value="UniProtKB-KW"/>
</dbReference>
<dbReference type="GO" id="GO:0003677">
    <property type="term" value="F:DNA binding"/>
    <property type="evidence" value="ECO:0007669"/>
    <property type="project" value="UniProtKB-KW"/>
</dbReference>
<organism evidence="6 8">
    <name type="scientific">Shewanella fidelis</name>
    <dbReference type="NCBI Taxonomy" id="173509"/>
    <lineage>
        <taxon>Bacteria</taxon>
        <taxon>Pseudomonadati</taxon>
        <taxon>Pseudomonadota</taxon>
        <taxon>Gammaproteobacteria</taxon>
        <taxon>Alteromonadales</taxon>
        <taxon>Shewanellaceae</taxon>
        <taxon>Shewanella</taxon>
    </lineage>
</organism>
<dbReference type="SUPFAM" id="SSF47729">
    <property type="entry name" value="IHF-like DNA-binding proteins"/>
    <property type="match status" value="1"/>
</dbReference>
<dbReference type="EMBL" id="JAPMLE010000001">
    <property type="protein sequence ID" value="MDR8523820.1"/>
    <property type="molecule type" value="Genomic_DNA"/>
</dbReference>
<dbReference type="GO" id="GO:0005829">
    <property type="term" value="C:cytosol"/>
    <property type="evidence" value="ECO:0007669"/>
    <property type="project" value="TreeGrafter"/>
</dbReference>
<evidence type="ECO:0000313" key="7">
    <source>
        <dbReference type="EMBL" id="MDW4823744.1"/>
    </source>
</evidence>
<reference evidence="7 9" key="1">
    <citation type="journal article" date="2022" name="bioRxiv">
        <title>Prophages regulate Shewanella fidelis 3313 motility and biofilm formation: implications for gut colonization dynamics in Ciona robusta.</title>
        <authorList>
            <person name="Natarajan O."/>
            <person name="Gibboney S.L."/>
            <person name="Young M.N."/>
            <person name="Lim S.J."/>
            <person name="Pluta N."/>
            <person name="Atkinson C.G."/>
            <person name="Leigh B.A."/>
            <person name="Liberti A."/>
            <person name="Kees E.D."/>
            <person name="Breitbart M."/>
            <person name="Gralnick J.A."/>
            <person name="Dishaw L.J."/>
        </authorList>
    </citation>
    <scope>NUCLEOTIDE SEQUENCE [LARGE SCALE GENOMIC DNA]</scope>
    <source>
        <strain evidence="7 9">JG4066</strain>
    </source>
</reference>
<dbReference type="Gene3D" id="4.10.520.10">
    <property type="entry name" value="IHF-like DNA-binding proteins"/>
    <property type="match status" value="1"/>
</dbReference>
<reference evidence="6" key="2">
    <citation type="submission" date="2022-11" db="EMBL/GenBank/DDBJ databases">
        <title>Prophages regulate Shewanella fidelis motility and biofilm formation: implications for gut colonization dynamics in Ciona robusta.</title>
        <authorList>
            <person name="Natarajan O."/>
            <person name="Gibboney S.L."/>
            <person name="Young M.N."/>
            <person name="Lim S.J."/>
            <person name="Pluta N."/>
            <person name="Atkinson C.G.F."/>
            <person name="Leigh B.A."/>
            <person name="Liberti A."/>
            <person name="Kees E."/>
            <person name="Breitbart M."/>
            <person name="Gralnick J."/>
            <person name="Dishaw L.J."/>
        </authorList>
    </citation>
    <scope>NUCLEOTIDE SEQUENCE</scope>
    <source>
        <strain evidence="6">3313</strain>
    </source>
</reference>
<evidence type="ECO:0000313" key="8">
    <source>
        <dbReference type="Proteomes" id="UP001259340"/>
    </source>
</evidence>
<protein>
    <submittedName>
        <fullName evidence="6">HU family DNA-binding protein</fullName>
    </submittedName>
</protein>
<evidence type="ECO:0000256" key="5">
    <source>
        <dbReference type="RuleBase" id="RU003939"/>
    </source>
</evidence>
<keyword evidence="4 6" id="KW-0238">DNA-binding</keyword>
<dbReference type="AlphaFoldDB" id="A0AAW8NN94"/>
<dbReference type="InterPro" id="IPR000119">
    <property type="entry name" value="Hist_DNA-bd"/>
</dbReference>
<dbReference type="InterPro" id="IPR010992">
    <property type="entry name" value="IHF-like_DNA-bd_dom_sf"/>
</dbReference>
<dbReference type="EMBL" id="JAPMLD010000002">
    <property type="protein sequence ID" value="MDW4823744.1"/>
    <property type="molecule type" value="Genomic_DNA"/>
</dbReference>
<dbReference type="RefSeq" id="WP_037411206.1">
    <property type="nucleotide sequence ID" value="NZ_JAPMLA010000001.1"/>
</dbReference>
<sequence>MVNKNRQDLIEYICNQLDGYTNEQIDKMSDHLLDDMLCLAMSGRPVHLTNLGQLKQVEKTARVGRNPKTGDLHTIRARKRIVFSFVKKLRKKEI</sequence>
<comment type="caution">
    <text evidence="6">The sequence shown here is derived from an EMBL/GenBank/DDBJ whole genome shotgun (WGS) entry which is preliminary data.</text>
</comment>
<evidence type="ECO:0000256" key="2">
    <source>
        <dbReference type="ARBA" id="ARBA00010529"/>
    </source>
</evidence>
<dbReference type="PANTHER" id="PTHR33175">
    <property type="entry name" value="DNA-BINDING PROTEIN HU"/>
    <property type="match status" value="1"/>
</dbReference>